<accession>A0ABW5IIB5</accession>
<evidence type="ECO:0000313" key="1">
    <source>
        <dbReference type="EMBL" id="MFD2513346.1"/>
    </source>
</evidence>
<dbReference type="EMBL" id="JBHULU010000008">
    <property type="protein sequence ID" value="MFD2513346.1"/>
    <property type="molecule type" value="Genomic_DNA"/>
</dbReference>
<dbReference type="RefSeq" id="WP_377503929.1">
    <property type="nucleotide sequence ID" value="NZ_JBHULU010000008.1"/>
</dbReference>
<name>A0ABW5IIB5_9BACT</name>
<evidence type="ECO:0008006" key="3">
    <source>
        <dbReference type="Google" id="ProtNLM"/>
    </source>
</evidence>
<evidence type="ECO:0000313" key="2">
    <source>
        <dbReference type="Proteomes" id="UP001597544"/>
    </source>
</evidence>
<gene>
    <name evidence="1" type="ORF">ACFSRY_05665</name>
</gene>
<dbReference type="Proteomes" id="UP001597544">
    <property type="component" value="Unassembled WGS sequence"/>
</dbReference>
<reference evidence="2" key="1">
    <citation type="journal article" date="2019" name="Int. J. Syst. Evol. Microbiol.">
        <title>The Global Catalogue of Microorganisms (GCM) 10K type strain sequencing project: providing services to taxonomists for standard genome sequencing and annotation.</title>
        <authorList>
            <consortium name="The Broad Institute Genomics Platform"/>
            <consortium name="The Broad Institute Genome Sequencing Center for Infectious Disease"/>
            <person name="Wu L."/>
            <person name="Ma J."/>
        </authorList>
    </citation>
    <scope>NUCLEOTIDE SEQUENCE [LARGE SCALE GENOMIC DNA]</scope>
    <source>
        <strain evidence="2">KCTC 42498</strain>
    </source>
</reference>
<sequence>MKKYSLLLLLISLSGFGQTNERNERKEIYEQILRNLIEPDKHIINETIAHFKNYDVDGDFQKWFYDQFPPTMTIGVEPVKYEKTVKDYLISNKSDFDVENLIYQIENGKLDYLENYLGTDNLISYKKAPLRNSWLGNIFKKKEAYGFSNIILGSDFAVVKINLFSRARKNHINSRIVILEKINNNWKIAKVLYEKDHFLKDK</sequence>
<protein>
    <recommendedName>
        <fullName evidence="3">DUF3828 domain-containing protein</fullName>
    </recommendedName>
</protein>
<comment type="caution">
    <text evidence="1">The sequence shown here is derived from an EMBL/GenBank/DDBJ whole genome shotgun (WGS) entry which is preliminary data.</text>
</comment>
<proteinExistence type="predicted"/>
<organism evidence="1 2">
    <name type="scientific">Pontibacter locisalis</name>
    <dbReference type="NCBI Taxonomy" id="1719035"/>
    <lineage>
        <taxon>Bacteria</taxon>
        <taxon>Pseudomonadati</taxon>
        <taxon>Bacteroidota</taxon>
        <taxon>Cytophagia</taxon>
        <taxon>Cytophagales</taxon>
        <taxon>Hymenobacteraceae</taxon>
        <taxon>Pontibacter</taxon>
    </lineage>
</organism>
<keyword evidence="2" id="KW-1185">Reference proteome</keyword>